<evidence type="ECO:0000256" key="2">
    <source>
        <dbReference type="ARBA" id="ARBA00022651"/>
    </source>
</evidence>
<dbReference type="InterPro" id="IPR023296">
    <property type="entry name" value="Glyco_hydro_beta-prop_sf"/>
</dbReference>
<keyword evidence="5 6" id="KW-0326">Glycosidase</keyword>
<sequence length="445" mass="48686">MAENLKNAATVAGGARNPVLPLEHHIPDGEARVMPDGRLYVYGSYDMLADWYCSDRYRVASTADLREWTVHDVSFQGRDVPWFPDPRGYASSLPADARSGVDEEGMPPPQYASEPLLYAPDAIEHRGEYFLYFCMSDGSEGVAKSTSPFGPFSQPRQLSCTGIDPSVFIDDDGQVYYYWGQLSAKGVRLDHTMTSFDPDEVVDGLLTESTHGFHEGSSVRKIGETYYFVFADGHRGSATCLGYATSDSPLGPFRYRGVIIDNAGCDPETLNNHGSIACVGGQWYVFYHRSSRGSRYFRRLCIEPIQIQADGSIREVPMTSQGVGEPFGAGEYVEGFRACELRGRIRIDVSSAGDERLCGAAEGDQAIFRYVSSSQGFSSISLDVEGSGEIAAYLGGELVGHVSADGHRQTISMEFDRHPAENAELMLRLGRAGDLSIWGWTLGAG</sequence>
<keyword evidence="8" id="KW-1185">Reference proteome</keyword>
<evidence type="ECO:0000256" key="5">
    <source>
        <dbReference type="ARBA" id="ARBA00023295"/>
    </source>
</evidence>
<reference evidence="8" key="1">
    <citation type="journal article" date="2019" name="Int. J. Syst. Evol. Microbiol.">
        <title>The Global Catalogue of Microorganisms (GCM) 10K type strain sequencing project: providing services to taxonomists for standard genome sequencing and annotation.</title>
        <authorList>
            <consortium name="The Broad Institute Genomics Platform"/>
            <consortium name="The Broad Institute Genome Sequencing Center for Infectious Disease"/>
            <person name="Wu L."/>
            <person name="Ma J."/>
        </authorList>
    </citation>
    <scope>NUCLEOTIDE SEQUENCE [LARGE SCALE GENOMIC DNA]</scope>
    <source>
        <strain evidence="8">JCM 18959</strain>
    </source>
</reference>
<keyword evidence="2" id="KW-0858">Xylan degradation</keyword>
<dbReference type="Pfam" id="PF04616">
    <property type="entry name" value="Glyco_hydro_43"/>
    <property type="match status" value="1"/>
</dbReference>
<comment type="caution">
    <text evidence="7">The sequence shown here is derived from an EMBL/GenBank/DDBJ whole genome shotgun (WGS) entry which is preliminary data.</text>
</comment>
<comment type="similarity">
    <text evidence="1 6">Belongs to the glycosyl hydrolase 43 family.</text>
</comment>
<evidence type="ECO:0000256" key="6">
    <source>
        <dbReference type="RuleBase" id="RU361187"/>
    </source>
</evidence>
<evidence type="ECO:0008006" key="9">
    <source>
        <dbReference type="Google" id="ProtNLM"/>
    </source>
</evidence>
<dbReference type="Proteomes" id="UP001501407">
    <property type="component" value="Unassembled WGS sequence"/>
</dbReference>
<evidence type="ECO:0000256" key="3">
    <source>
        <dbReference type="ARBA" id="ARBA00022801"/>
    </source>
</evidence>
<protein>
    <recommendedName>
        <fullName evidence="9">Xylosidase</fullName>
    </recommendedName>
</protein>
<keyword evidence="3 6" id="KW-0378">Hydrolase</keyword>
<name>A0ABP9M424_9MICO</name>
<dbReference type="PANTHER" id="PTHR43772">
    <property type="entry name" value="ENDO-1,4-BETA-XYLANASE"/>
    <property type="match status" value="1"/>
</dbReference>
<keyword evidence="2" id="KW-0624">Polysaccharide degradation</keyword>
<dbReference type="PANTHER" id="PTHR43772:SF2">
    <property type="entry name" value="PUTATIVE (AFU_ORTHOLOGUE AFUA_2G04480)-RELATED"/>
    <property type="match status" value="1"/>
</dbReference>
<dbReference type="Gene3D" id="2.115.10.20">
    <property type="entry name" value="Glycosyl hydrolase domain, family 43"/>
    <property type="match status" value="1"/>
</dbReference>
<accession>A0ABP9M424</accession>
<evidence type="ECO:0000256" key="4">
    <source>
        <dbReference type="ARBA" id="ARBA00023277"/>
    </source>
</evidence>
<evidence type="ECO:0000256" key="1">
    <source>
        <dbReference type="ARBA" id="ARBA00009865"/>
    </source>
</evidence>
<evidence type="ECO:0000313" key="8">
    <source>
        <dbReference type="Proteomes" id="UP001501407"/>
    </source>
</evidence>
<proteinExistence type="inferred from homology"/>
<evidence type="ECO:0000313" key="7">
    <source>
        <dbReference type="EMBL" id="GAA5088009.1"/>
    </source>
</evidence>
<keyword evidence="4" id="KW-0119">Carbohydrate metabolism</keyword>
<gene>
    <name evidence="7" type="ORF">GCM10025760_09900</name>
</gene>
<dbReference type="InterPro" id="IPR006710">
    <property type="entry name" value="Glyco_hydro_43"/>
</dbReference>
<organism evidence="7 8">
    <name type="scientific">Microbacterium yannicii</name>
    <dbReference type="NCBI Taxonomy" id="671622"/>
    <lineage>
        <taxon>Bacteria</taxon>
        <taxon>Bacillati</taxon>
        <taxon>Actinomycetota</taxon>
        <taxon>Actinomycetes</taxon>
        <taxon>Micrococcales</taxon>
        <taxon>Microbacteriaceae</taxon>
        <taxon>Microbacterium</taxon>
    </lineage>
</organism>
<dbReference type="EMBL" id="BAABKZ010000001">
    <property type="protein sequence ID" value="GAA5088009.1"/>
    <property type="molecule type" value="Genomic_DNA"/>
</dbReference>
<dbReference type="SUPFAM" id="SSF75005">
    <property type="entry name" value="Arabinanase/levansucrase/invertase"/>
    <property type="match status" value="1"/>
</dbReference>
<dbReference type="InterPro" id="IPR052176">
    <property type="entry name" value="Glycosyl_Hydrlase_43_Enz"/>
</dbReference>
<dbReference type="RefSeq" id="WP_194412823.1">
    <property type="nucleotide sequence ID" value="NZ_BAABKZ010000001.1"/>
</dbReference>
<dbReference type="CDD" id="cd18620">
    <property type="entry name" value="GH43_XylA-like"/>
    <property type="match status" value="1"/>
</dbReference>